<protein>
    <submittedName>
        <fullName evidence="2">Uncharacterized protein</fullName>
    </submittedName>
</protein>
<feature type="region of interest" description="Disordered" evidence="1">
    <location>
        <begin position="467"/>
        <end position="490"/>
    </location>
</feature>
<dbReference type="Proteomes" id="UP001634394">
    <property type="component" value="Unassembled WGS sequence"/>
</dbReference>
<proteinExistence type="predicted"/>
<name>A0ABD3VST1_SINWO</name>
<dbReference type="AlphaFoldDB" id="A0ABD3VST1"/>
<reference evidence="2 3" key="1">
    <citation type="submission" date="2024-11" db="EMBL/GenBank/DDBJ databases">
        <title>Chromosome-level genome assembly of the freshwater bivalve Anodonta woodiana.</title>
        <authorList>
            <person name="Chen X."/>
        </authorList>
    </citation>
    <scope>NUCLEOTIDE SEQUENCE [LARGE SCALE GENOMIC DNA]</scope>
    <source>
        <strain evidence="2">MN2024</strain>
        <tissue evidence="2">Gills</tissue>
    </source>
</reference>
<dbReference type="EMBL" id="JBJQND010000010">
    <property type="protein sequence ID" value="KAL3864405.1"/>
    <property type="molecule type" value="Genomic_DNA"/>
</dbReference>
<feature type="compositionally biased region" description="Basic and acidic residues" evidence="1">
    <location>
        <begin position="479"/>
        <end position="490"/>
    </location>
</feature>
<comment type="caution">
    <text evidence="2">The sequence shown here is derived from an EMBL/GenBank/DDBJ whole genome shotgun (WGS) entry which is preliminary data.</text>
</comment>
<evidence type="ECO:0000313" key="2">
    <source>
        <dbReference type="EMBL" id="KAL3864405.1"/>
    </source>
</evidence>
<evidence type="ECO:0000256" key="1">
    <source>
        <dbReference type="SAM" id="MobiDB-lite"/>
    </source>
</evidence>
<gene>
    <name evidence="2" type="ORF">ACJMK2_006091</name>
</gene>
<organism evidence="2 3">
    <name type="scientific">Sinanodonta woodiana</name>
    <name type="common">Chinese pond mussel</name>
    <name type="synonym">Anodonta woodiana</name>
    <dbReference type="NCBI Taxonomy" id="1069815"/>
    <lineage>
        <taxon>Eukaryota</taxon>
        <taxon>Metazoa</taxon>
        <taxon>Spiralia</taxon>
        <taxon>Lophotrochozoa</taxon>
        <taxon>Mollusca</taxon>
        <taxon>Bivalvia</taxon>
        <taxon>Autobranchia</taxon>
        <taxon>Heteroconchia</taxon>
        <taxon>Palaeoheterodonta</taxon>
        <taxon>Unionida</taxon>
        <taxon>Unionoidea</taxon>
        <taxon>Unionidae</taxon>
        <taxon>Unioninae</taxon>
        <taxon>Sinanodonta</taxon>
    </lineage>
</organism>
<accession>A0ABD3VST1</accession>
<evidence type="ECO:0000313" key="3">
    <source>
        <dbReference type="Proteomes" id="UP001634394"/>
    </source>
</evidence>
<keyword evidence="3" id="KW-1185">Reference proteome</keyword>
<sequence>METYLLMIYVTIQQENAIKHLFQQNGWPFVTTDLSYGTSPKRNLHKKNQSQIYQKIISPSLLLKSSNAAMAVSEASSTGSCNSRLLYVRERSTGTLVKSSLEDTDFTPVKQARLSHPVSVENTTQFVKEDLDIPFSSECQVIVMEAEDEDTAFEDVDPHNSNYSKEIQEAVNTLYTNATLKASPEIVGGSGEHLGEGMTNAANKETVSKILSANEQLESTVIAGATSLEHNLSGTKLNAAFLGTKLPLPGKFMALEELLDIAMSDVTPLKHIPPGHKSDVYFVVDNSRNEARRLMSVRQVFHDDCGIWDSSKGTTHRQIFIKESSGRLRYVGDKNGQYCILKSVNKNPVWQPVDPQPSKDQVVIIRRCYSKLKENPNYKRRVTTFESLPGVDKSRQTLAIYEYVGEYRPPMLPHGNCRVKKFSLQEDDGSPYKRIHPDLLEIAGLQAKTHKASEVEQQIKNMDITFSGTPTTKQIRNKKYNDSKKERLTQ</sequence>